<dbReference type="EMBL" id="JBHTLP010000008">
    <property type="protein sequence ID" value="MFD1141705.1"/>
    <property type="molecule type" value="Genomic_DNA"/>
</dbReference>
<dbReference type="RefSeq" id="WP_265992190.1">
    <property type="nucleotide sequence ID" value="NZ_CP110973.1"/>
</dbReference>
<dbReference type="Gene3D" id="2.170.130.10">
    <property type="entry name" value="TonB-dependent receptor, plug domain"/>
    <property type="match status" value="1"/>
</dbReference>
<evidence type="ECO:0000256" key="1">
    <source>
        <dbReference type="ARBA" id="ARBA00022729"/>
    </source>
</evidence>
<comment type="similarity">
    <text evidence="2">Belongs to the TonB-dependent receptor family.</text>
</comment>
<keyword evidence="2" id="KW-1134">Transmembrane beta strand</keyword>
<evidence type="ECO:0000259" key="3">
    <source>
        <dbReference type="Pfam" id="PF07715"/>
    </source>
</evidence>
<comment type="caution">
    <text evidence="4">The sequence shown here is derived from an EMBL/GenBank/DDBJ whole genome shotgun (WGS) entry which is preliminary data.</text>
</comment>
<keyword evidence="2" id="KW-0998">Cell outer membrane</keyword>
<dbReference type="PROSITE" id="PS52016">
    <property type="entry name" value="TONB_DEPENDENT_REC_3"/>
    <property type="match status" value="1"/>
</dbReference>
<dbReference type="InterPro" id="IPR037066">
    <property type="entry name" value="Plug_dom_sf"/>
</dbReference>
<keyword evidence="4" id="KW-0675">Receptor</keyword>
<organism evidence="4 5">
    <name type="scientific">Larkinella insperata</name>
    <dbReference type="NCBI Taxonomy" id="332158"/>
    <lineage>
        <taxon>Bacteria</taxon>
        <taxon>Pseudomonadati</taxon>
        <taxon>Bacteroidota</taxon>
        <taxon>Cytophagia</taxon>
        <taxon>Cytophagales</taxon>
        <taxon>Spirosomataceae</taxon>
        <taxon>Larkinella</taxon>
    </lineage>
</organism>
<keyword evidence="5" id="KW-1185">Reference proteome</keyword>
<gene>
    <name evidence="4" type="ORF">ACFQ4C_11330</name>
</gene>
<sequence length="822" mass="91322">MKRLYTSFGRVAVVMLVPLALVLGFTEPDFPDRLVERLRAFNVAYPKEKVYLQTDRPYYTVGETIWLKGYLFDGPEHLADSVSKVLYVDLVQLESRNVVVHRILQAANGYAVGDIALGDSLAAGNYMLRAYTGWMRNFSEDYYFTKPLTLLRTDAEPAQVTTNRPSGPQPDVQFFPEGGQLVNGLEGRVAFKVVSPAGKGLDASGFVLSSAGDTVTGFSTKHLGMGYFSFQPVAGYTYTAFLKLADETTHKYPLPEARPEGYTLLVDNITNRDNVRAYVKNNKPASVQGRFTMMVQSRGRVVQVVQGEVGKKAIVMQIPRQLLPEGISQITLFDETNQPVCERLFFAEKKERLTVQLKPSKPAFRPREKIQVDISVTDAAGKPVKANLSLAATDAGQVLEKEPYKADLVSYLLLDSDLKGTIEQPGYYFDANNKERTTDLDVLMMTQGWRRFVWKDVLQDTHPAPKYPIEEGLSITGRVIRPNQKAPGVVNLTFFVAQPDSTRDVFMGESDENGRFSALGLQFGDSTKVMIQGVIGKNNRNLEIKLDDWFSPTLQLTQIPYNPLVFQRDELADYLKRTKEYLEIEQQIRKNREIMLKEVTVRKKREAPSDSRKIYGQASNTLKVDQTMVAGGMNVLDLLRGRIPGVSVTGSAMNPTVQIRGSANFSGVVEPLFTLDGTPVDKQSIVSIPIFDVDYIDVLKGANAAIFGSRAGGGVIAIYTKRGSPNYDFSNEKSPGTLVVTLPGFRAAREFYAPRYDENKPEQVRPDYRPTLHWAPMIQTDDDGKAQVSFFASDARSSVRVMAEGATTAGQPGVGRAVFDVK</sequence>
<reference evidence="5" key="1">
    <citation type="journal article" date="2019" name="Int. J. Syst. Evol. Microbiol.">
        <title>The Global Catalogue of Microorganisms (GCM) 10K type strain sequencing project: providing services to taxonomists for standard genome sequencing and annotation.</title>
        <authorList>
            <consortium name="The Broad Institute Genomics Platform"/>
            <consortium name="The Broad Institute Genome Sequencing Center for Infectious Disease"/>
            <person name="Wu L."/>
            <person name="Ma J."/>
        </authorList>
    </citation>
    <scope>NUCLEOTIDE SEQUENCE [LARGE SCALE GENOMIC DNA]</scope>
    <source>
        <strain evidence="5">CCUG 55608</strain>
    </source>
</reference>
<keyword evidence="2" id="KW-0813">Transport</keyword>
<protein>
    <submittedName>
        <fullName evidence="4">TonB-dependent receptor plug domain-containing protein</fullName>
    </submittedName>
</protein>
<dbReference type="InterPro" id="IPR012910">
    <property type="entry name" value="Plug_dom"/>
</dbReference>
<feature type="domain" description="TonB-dependent receptor plug" evidence="3">
    <location>
        <begin position="619"/>
        <end position="715"/>
    </location>
</feature>
<dbReference type="PANTHER" id="PTHR30069">
    <property type="entry name" value="TONB-DEPENDENT OUTER MEMBRANE RECEPTOR"/>
    <property type="match status" value="1"/>
</dbReference>
<evidence type="ECO:0000256" key="2">
    <source>
        <dbReference type="PROSITE-ProRule" id="PRU01360"/>
    </source>
</evidence>
<dbReference type="SUPFAM" id="SSF56935">
    <property type="entry name" value="Porins"/>
    <property type="match status" value="1"/>
</dbReference>
<evidence type="ECO:0000313" key="5">
    <source>
        <dbReference type="Proteomes" id="UP001597116"/>
    </source>
</evidence>
<proteinExistence type="inferred from homology"/>
<dbReference type="Pfam" id="PF07715">
    <property type="entry name" value="Plug"/>
    <property type="match status" value="1"/>
</dbReference>
<comment type="subcellular location">
    <subcellularLocation>
        <location evidence="2">Cell outer membrane</location>
        <topology evidence="2">Multi-pass membrane protein</topology>
    </subcellularLocation>
</comment>
<keyword evidence="2" id="KW-0472">Membrane</keyword>
<dbReference type="Proteomes" id="UP001597116">
    <property type="component" value="Unassembled WGS sequence"/>
</dbReference>
<evidence type="ECO:0000313" key="4">
    <source>
        <dbReference type="EMBL" id="MFD1141705.1"/>
    </source>
</evidence>
<dbReference type="InterPro" id="IPR039426">
    <property type="entry name" value="TonB-dep_rcpt-like"/>
</dbReference>
<accession>A0ABW3QA53</accession>
<keyword evidence="1" id="KW-0732">Signal</keyword>
<name>A0ABW3QA53_9BACT</name>
<keyword evidence="2" id="KW-0812">Transmembrane</keyword>
<dbReference type="Gene3D" id="2.60.40.1930">
    <property type="match status" value="1"/>
</dbReference>
<dbReference type="PANTHER" id="PTHR30069:SF29">
    <property type="entry name" value="HEMOGLOBIN AND HEMOGLOBIN-HAPTOGLOBIN-BINDING PROTEIN 1-RELATED"/>
    <property type="match status" value="1"/>
</dbReference>